<dbReference type="InterPro" id="IPR053012">
    <property type="entry name" value="ER-organelle_contact"/>
</dbReference>
<dbReference type="PROSITE" id="PS50191">
    <property type="entry name" value="CRAL_TRIO"/>
    <property type="match status" value="1"/>
</dbReference>
<dbReference type="EMBL" id="GGYP01003870">
    <property type="protein sequence ID" value="MDE48641.1"/>
    <property type="molecule type" value="Transcribed_RNA"/>
</dbReference>
<dbReference type="InterPro" id="IPR001251">
    <property type="entry name" value="CRAL-TRIO_dom"/>
</dbReference>
<dbReference type="CDD" id="cd00170">
    <property type="entry name" value="SEC14"/>
    <property type="match status" value="1"/>
</dbReference>
<proteinExistence type="predicted"/>
<name>A0A6G1SEJ0_9ACAR</name>
<dbReference type="SUPFAM" id="SSF52087">
    <property type="entry name" value="CRAL/TRIO domain"/>
    <property type="match status" value="1"/>
</dbReference>
<dbReference type="GO" id="GO:0012505">
    <property type="term" value="C:endomembrane system"/>
    <property type="evidence" value="ECO:0007669"/>
    <property type="project" value="TreeGrafter"/>
</dbReference>
<feature type="domain" description="CRAL-TRIO" evidence="1">
    <location>
        <begin position="86"/>
        <end position="243"/>
    </location>
</feature>
<dbReference type="Pfam" id="PF00650">
    <property type="entry name" value="CRAL_TRIO"/>
    <property type="match status" value="1"/>
</dbReference>
<dbReference type="SUPFAM" id="SSF46938">
    <property type="entry name" value="CRAL/TRIO N-terminal domain"/>
    <property type="match status" value="1"/>
</dbReference>
<evidence type="ECO:0000313" key="2">
    <source>
        <dbReference type="EMBL" id="MDE48641.1"/>
    </source>
</evidence>
<accession>A0A6G1SEJ0</accession>
<reference evidence="2" key="1">
    <citation type="submission" date="2018-10" db="EMBL/GenBank/DDBJ databases">
        <title>Transcriptome assembly of Aceria tosichella (Wheat curl mite) Type 2.</title>
        <authorList>
            <person name="Scully E.D."/>
            <person name="Geib S.M."/>
            <person name="Palmer N.A."/>
            <person name="Gupta A.K."/>
            <person name="Sarath G."/>
            <person name="Tatineni S."/>
        </authorList>
    </citation>
    <scope>NUCLEOTIDE SEQUENCE</scope>
    <source>
        <strain evidence="2">LincolnNE</strain>
    </source>
</reference>
<dbReference type="Gene3D" id="3.40.525.10">
    <property type="entry name" value="CRAL-TRIO lipid binding domain"/>
    <property type="match status" value="1"/>
</dbReference>
<gene>
    <name evidence="2" type="primary">MOSPD2</name>
    <name evidence="2" type="ORF">g.850</name>
</gene>
<sequence length="299" mass="35707">MPLNKVPRLRDPQTRDCVKEVREMFMEEYKRDPGQFYEEDVKLVDEMKFLLLRCLISKRKNVKDSYNMLVNMCKWRKEQRIRELTEQDFPVEYFSAGICFVYEPDKYGNRTIYIRTSRLKCIPELKQSFKLFLAYLMYQIDDCENGETFAIIFDLTNTGWNNYDIDLLMYFLTLLKEYFPVNADYVLAINFPWILSTAWSVVKRLIPPERRDVVVFIQSKEVFNYVDKQNCPDFLEGTCKREHQFMPKSNLTLVDYLLSQNDPVLSAKRMAEIVKSLSDIIQKEQLAIAQKKLEECDRR</sequence>
<dbReference type="AlphaFoldDB" id="A0A6G1SEJ0"/>
<dbReference type="GO" id="GO:0140284">
    <property type="term" value="C:endoplasmic reticulum-endosome membrane contact site"/>
    <property type="evidence" value="ECO:0007669"/>
    <property type="project" value="TreeGrafter"/>
</dbReference>
<organism evidence="2">
    <name type="scientific">Aceria tosichella</name>
    <name type="common">wheat curl mite</name>
    <dbReference type="NCBI Taxonomy" id="561515"/>
    <lineage>
        <taxon>Eukaryota</taxon>
        <taxon>Metazoa</taxon>
        <taxon>Ecdysozoa</taxon>
        <taxon>Arthropoda</taxon>
        <taxon>Chelicerata</taxon>
        <taxon>Arachnida</taxon>
        <taxon>Acari</taxon>
        <taxon>Acariformes</taxon>
        <taxon>Trombidiformes</taxon>
        <taxon>Prostigmata</taxon>
        <taxon>Eupodina</taxon>
        <taxon>Eriophyoidea</taxon>
        <taxon>Eriophyidae</taxon>
        <taxon>Eriophyinae</taxon>
        <taxon>Aceriini</taxon>
        <taxon>Aceria</taxon>
    </lineage>
</organism>
<dbReference type="InterPro" id="IPR036273">
    <property type="entry name" value="CRAL/TRIO_N_dom_sf"/>
</dbReference>
<evidence type="ECO:0000259" key="1">
    <source>
        <dbReference type="PROSITE" id="PS50191"/>
    </source>
</evidence>
<dbReference type="PANTHER" id="PTHR46384:SF1">
    <property type="entry name" value="MOTILE SPERM DOMAIN-CONTAINING PROTEIN 2"/>
    <property type="match status" value="1"/>
</dbReference>
<protein>
    <submittedName>
        <fullName evidence="2">Motile sperm domain-containing protein 2</fullName>
    </submittedName>
</protein>
<dbReference type="InterPro" id="IPR036865">
    <property type="entry name" value="CRAL-TRIO_dom_sf"/>
</dbReference>
<dbReference type="PANTHER" id="PTHR46384">
    <property type="entry name" value="MOTILE SPERM DOMAIN-CONTAINING PROTEIN 2"/>
    <property type="match status" value="1"/>
</dbReference>
<dbReference type="SMART" id="SM00516">
    <property type="entry name" value="SEC14"/>
    <property type="match status" value="1"/>
</dbReference>